<keyword evidence="5" id="KW-0067">ATP-binding</keyword>
<dbReference type="InterPro" id="IPR050338">
    <property type="entry name" value="DisA"/>
</dbReference>
<dbReference type="GO" id="GO:0106408">
    <property type="term" value="F:diadenylate cyclase activity"/>
    <property type="evidence" value="ECO:0007669"/>
    <property type="project" value="UniProtKB-EC"/>
</dbReference>
<feature type="domain" description="DAC" evidence="7">
    <location>
        <begin position="78"/>
        <end position="184"/>
    </location>
</feature>
<dbReference type="GO" id="GO:0005524">
    <property type="term" value="F:ATP binding"/>
    <property type="evidence" value="ECO:0007669"/>
    <property type="project" value="UniProtKB-KW"/>
</dbReference>
<dbReference type="Gene3D" id="3.40.1700.10">
    <property type="entry name" value="DNA integrity scanning protein, DisA, N-terminal domain"/>
    <property type="match status" value="1"/>
</dbReference>
<reference evidence="8" key="1">
    <citation type="submission" date="2018-05" db="EMBL/GenBank/DDBJ databases">
        <authorList>
            <person name="Lanie J.A."/>
            <person name="Ng W.-L."/>
            <person name="Kazmierczak K.M."/>
            <person name="Andrzejewski T.M."/>
            <person name="Davidsen T.M."/>
            <person name="Wayne K.J."/>
            <person name="Tettelin H."/>
            <person name="Glass J.I."/>
            <person name="Rusch D."/>
            <person name="Podicherti R."/>
            <person name="Tsui H.-C.T."/>
            <person name="Winkler M.E."/>
        </authorList>
    </citation>
    <scope>NUCLEOTIDE SEQUENCE</scope>
</reference>
<dbReference type="Pfam" id="PF19293">
    <property type="entry name" value="CdaA_N"/>
    <property type="match status" value="1"/>
</dbReference>
<dbReference type="PROSITE" id="PS51794">
    <property type="entry name" value="DAC"/>
    <property type="match status" value="1"/>
</dbReference>
<keyword evidence="6" id="KW-0472">Membrane</keyword>
<dbReference type="Pfam" id="PF02457">
    <property type="entry name" value="DAC"/>
    <property type="match status" value="1"/>
</dbReference>
<gene>
    <name evidence="8" type="ORF">METZ01_LOCUS456850</name>
</gene>
<dbReference type="EMBL" id="UINC01190041">
    <property type="protein sequence ID" value="SVE03996.1"/>
    <property type="molecule type" value="Genomic_DNA"/>
</dbReference>
<dbReference type="InterPro" id="IPR036888">
    <property type="entry name" value="DNA_integrity_DisA_N_sf"/>
</dbReference>
<evidence type="ECO:0000256" key="3">
    <source>
        <dbReference type="ARBA" id="ARBA00022695"/>
    </source>
</evidence>
<feature type="transmembrane region" description="Helical" evidence="6">
    <location>
        <begin position="6"/>
        <end position="28"/>
    </location>
</feature>
<keyword evidence="3" id="KW-0548">Nucleotidyltransferase</keyword>
<accession>A0A383A7Z2</accession>
<evidence type="ECO:0000256" key="4">
    <source>
        <dbReference type="ARBA" id="ARBA00022741"/>
    </source>
</evidence>
<protein>
    <recommendedName>
        <fullName evidence="7">DAC domain-containing protein</fullName>
    </recommendedName>
</protein>
<keyword evidence="6" id="KW-0812">Transmembrane</keyword>
<feature type="transmembrane region" description="Helical" evidence="6">
    <location>
        <begin position="35"/>
        <end position="53"/>
    </location>
</feature>
<dbReference type="SUPFAM" id="SSF143597">
    <property type="entry name" value="YojJ-like"/>
    <property type="match status" value="1"/>
</dbReference>
<evidence type="ECO:0000256" key="2">
    <source>
        <dbReference type="ARBA" id="ARBA00022679"/>
    </source>
</evidence>
<evidence type="ECO:0000256" key="6">
    <source>
        <dbReference type="SAM" id="Phobius"/>
    </source>
</evidence>
<keyword evidence="2" id="KW-0808">Transferase</keyword>
<dbReference type="AlphaFoldDB" id="A0A383A7Z2"/>
<dbReference type="GO" id="GO:0004016">
    <property type="term" value="F:adenylate cyclase activity"/>
    <property type="evidence" value="ECO:0007669"/>
    <property type="project" value="TreeGrafter"/>
</dbReference>
<feature type="non-terminal residue" evidence="8">
    <location>
        <position position="184"/>
    </location>
</feature>
<evidence type="ECO:0000259" key="7">
    <source>
        <dbReference type="PROSITE" id="PS51794"/>
    </source>
</evidence>
<evidence type="ECO:0000313" key="8">
    <source>
        <dbReference type="EMBL" id="SVE03996.1"/>
    </source>
</evidence>
<name>A0A383A7Z2_9ZZZZ</name>
<proteinExistence type="predicted"/>
<keyword evidence="4" id="KW-0547">Nucleotide-binding</keyword>
<organism evidence="8">
    <name type="scientific">marine metagenome</name>
    <dbReference type="NCBI Taxonomy" id="408172"/>
    <lineage>
        <taxon>unclassified sequences</taxon>
        <taxon>metagenomes</taxon>
        <taxon>ecological metagenomes</taxon>
    </lineage>
</organism>
<feature type="transmembrane region" description="Helical" evidence="6">
    <location>
        <begin position="59"/>
        <end position="77"/>
    </location>
</feature>
<comment type="catalytic activity">
    <reaction evidence="1">
        <text>2 ATP = 3',3'-c-di-AMP + 2 diphosphate</text>
        <dbReference type="Rhea" id="RHEA:35655"/>
        <dbReference type="ChEBI" id="CHEBI:30616"/>
        <dbReference type="ChEBI" id="CHEBI:33019"/>
        <dbReference type="ChEBI" id="CHEBI:71500"/>
        <dbReference type="EC" id="2.7.7.85"/>
    </reaction>
</comment>
<dbReference type="InterPro" id="IPR003390">
    <property type="entry name" value="DNA_integrity_scan_DisA_N"/>
</dbReference>
<keyword evidence="6" id="KW-1133">Transmembrane helix</keyword>
<dbReference type="PANTHER" id="PTHR34185">
    <property type="entry name" value="DIADENYLATE CYCLASE"/>
    <property type="match status" value="1"/>
</dbReference>
<dbReference type="InterPro" id="IPR045585">
    <property type="entry name" value="CdaA_N"/>
</dbReference>
<evidence type="ECO:0000256" key="1">
    <source>
        <dbReference type="ARBA" id="ARBA00000877"/>
    </source>
</evidence>
<dbReference type="PANTHER" id="PTHR34185:SF1">
    <property type="entry name" value="DIADENYLATE CYCLASE"/>
    <property type="match status" value="1"/>
</dbReference>
<sequence length="184" mass="20364">MPLLDIAPTDFIDIAVVGLLLWGLVAWTRRVHARMALIGLAFLGAFYLMARQFELQLTAWIFQGFFAVLVVLLVVVFQDDLRRLFEQIAALGLRRKASRPGEGSLAVLVRGLHQLAEKRRGALIVLPGREPVERHLQGGVALDATISEELLDSLFDAGSAGHDGALFMRDNRLERFAGHLPLSE</sequence>
<evidence type="ECO:0000256" key="5">
    <source>
        <dbReference type="ARBA" id="ARBA00022840"/>
    </source>
</evidence>